<keyword evidence="1" id="KW-1133">Transmembrane helix</keyword>
<reference evidence="3" key="1">
    <citation type="submission" date="2022-01" db="EMBL/GenBank/DDBJ databases">
        <title>Jiella avicenniae sp. nov., a novel endophytic bacterium isolated from bark of Avicennia marina.</title>
        <authorList>
            <person name="Tuo L."/>
        </authorList>
    </citation>
    <scope>NUCLEOTIDE SEQUENCE</scope>
    <source>
        <strain evidence="3">CBK1P-4</strain>
    </source>
</reference>
<dbReference type="Pfam" id="PF03372">
    <property type="entry name" value="Exo_endo_phos"/>
    <property type="match status" value="1"/>
</dbReference>
<comment type="caution">
    <text evidence="3">The sequence shown here is derived from an EMBL/GenBank/DDBJ whole genome shotgun (WGS) entry which is preliminary data.</text>
</comment>
<proteinExistence type="predicted"/>
<keyword evidence="1" id="KW-0812">Transmembrane</keyword>
<keyword evidence="3" id="KW-0255">Endonuclease</keyword>
<keyword evidence="3" id="KW-0378">Hydrolase</keyword>
<dbReference type="SUPFAM" id="SSF56219">
    <property type="entry name" value="DNase I-like"/>
    <property type="match status" value="1"/>
</dbReference>
<feature type="domain" description="Endonuclease/exonuclease/phosphatase" evidence="2">
    <location>
        <begin position="99"/>
        <end position="294"/>
    </location>
</feature>
<keyword evidence="1" id="KW-0472">Membrane</keyword>
<evidence type="ECO:0000313" key="3">
    <source>
        <dbReference type="EMBL" id="MCE7030945.1"/>
    </source>
</evidence>
<evidence type="ECO:0000313" key="4">
    <source>
        <dbReference type="Proteomes" id="UP001139035"/>
    </source>
</evidence>
<dbReference type="RefSeq" id="WP_233722016.1">
    <property type="nucleotide sequence ID" value="NZ_JAJUWU010000035.1"/>
</dbReference>
<dbReference type="InterPro" id="IPR005135">
    <property type="entry name" value="Endo/exonuclease/phosphatase"/>
</dbReference>
<organism evidence="3 4">
    <name type="scientific">Jiella avicenniae</name>
    <dbReference type="NCBI Taxonomy" id="2907202"/>
    <lineage>
        <taxon>Bacteria</taxon>
        <taxon>Pseudomonadati</taxon>
        <taxon>Pseudomonadota</taxon>
        <taxon>Alphaproteobacteria</taxon>
        <taxon>Hyphomicrobiales</taxon>
        <taxon>Aurantimonadaceae</taxon>
        <taxon>Jiella</taxon>
    </lineage>
</organism>
<dbReference type="AlphaFoldDB" id="A0A9X1P3U0"/>
<feature type="transmembrane region" description="Helical" evidence="1">
    <location>
        <begin position="63"/>
        <end position="85"/>
    </location>
</feature>
<dbReference type="InterPro" id="IPR036691">
    <property type="entry name" value="Endo/exonu/phosph_ase_sf"/>
</dbReference>
<keyword evidence="4" id="KW-1185">Reference proteome</keyword>
<protein>
    <submittedName>
        <fullName evidence="3">Endonuclease/exonuclease/phosphatase family protein</fullName>
    </submittedName>
</protein>
<sequence length="312" mass="32870">MLDEVAGALTFTAVGIVVAICLGIAFPYAPLLPMAFQVAPYLIVSLIVIAVALFCVGRPVRAAIIAAASTGIAAYLLLLILPAMAVTGQGAGERQLSLISFNVLGTNPNGPEIARFLAGSDADVVAVLEARPVYASLAALEEIYPYKVGCETAAKCDSLLLSRYPLSNIEVRSLSHFSPDRYIQAKLTVGGKEVTVVSVHMTKPYFDAAEEEEIAALIREVRKIDVPLVVAGDFNAAPWSPPLQWLLNQTGLRFGSHLVATWPVAFGSLGIPIDHILAGSGAQVADVSALPDAFGSNHRGLMAKIAVPGDRK</sequence>
<evidence type="ECO:0000259" key="2">
    <source>
        <dbReference type="Pfam" id="PF03372"/>
    </source>
</evidence>
<dbReference type="Gene3D" id="3.60.10.10">
    <property type="entry name" value="Endonuclease/exonuclease/phosphatase"/>
    <property type="match status" value="1"/>
</dbReference>
<accession>A0A9X1P3U0</accession>
<gene>
    <name evidence="3" type="ORF">LZD57_23430</name>
</gene>
<name>A0A9X1P3U0_9HYPH</name>
<feature type="transmembrane region" description="Helical" evidence="1">
    <location>
        <begin position="7"/>
        <end position="28"/>
    </location>
</feature>
<dbReference type="GO" id="GO:0004519">
    <property type="term" value="F:endonuclease activity"/>
    <property type="evidence" value="ECO:0007669"/>
    <property type="project" value="UniProtKB-KW"/>
</dbReference>
<dbReference type="Proteomes" id="UP001139035">
    <property type="component" value="Unassembled WGS sequence"/>
</dbReference>
<keyword evidence="3" id="KW-0540">Nuclease</keyword>
<feature type="transmembrane region" description="Helical" evidence="1">
    <location>
        <begin position="34"/>
        <end position="56"/>
    </location>
</feature>
<dbReference type="EMBL" id="JAJUWU010000035">
    <property type="protein sequence ID" value="MCE7030945.1"/>
    <property type="molecule type" value="Genomic_DNA"/>
</dbReference>
<evidence type="ECO:0000256" key="1">
    <source>
        <dbReference type="SAM" id="Phobius"/>
    </source>
</evidence>